<proteinExistence type="predicted"/>
<dbReference type="GeneID" id="40319330"/>
<comment type="caution">
    <text evidence="3">The sequence shown here is derived from an EMBL/GenBank/DDBJ whole genome shotgun (WGS) entry which is preliminary data.</text>
</comment>
<protein>
    <submittedName>
        <fullName evidence="3">Uncharacterized protein</fullName>
    </submittedName>
</protein>
<feature type="signal peptide" evidence="2">
    <location>
        <begin position="1"/>
        <end position="22"/>
    </location>
</feature>
<evidence type="ECO:0000313" key="4">
    <source>
        <dbReference type="Proteomes" id="UP000284403"/>
    </source>
</evidence>
<reference evidence="3 4" key="1">
    <citation type="journal article" date="2018" name="BMC Genomics">
        <title>Genomic comparison of Trypanosoma conorhini and Trypanosoma rangeli to Trypanosoma cruzi strains of high and low virulence.</title>
        <authorList>
            <person name="Bradwell K.R."/>
            <person name="Koparde V.N."/>
            <person name="Matveyev A.V."/>
            <person name="Serrano M.G."/>
            <person name="Alves J.M."/>
            <person name="Parikh H."/>
            <person name="Huang B."/>
            <person name="Lee V."/>
            <person name="Espinosa-Alvarez O."/>
            <person name="Ortiz P.A."/>
            <person name="Costa-Martins A.G."/>
            <person name="Teixeira M.M."/>
            <person name="Buck G.A."/>
        </authorList>
    </citation>
    <scope>NUCLEOTIDE SEQUENCE [LARGE SCALE GENOMIC DNA]</scope>
    <source>
        <strain evidence="3 4">025E</strain>
    </source>
</reference>
<evidence type="ECO:0000313" key="3">
    <source>
        <dbReference type="EMBL" id="RNF14759.1"/>
    </source>
</evidence>
<dbReference type="EMBL" id="MKKU01000351">
    <property type="protein sequence ID" value="RNF14759.1"/>
    <property type="molecule type" value="Genomic_DNA"/>
</dbReference>
<keyword evidence="1" id="KW-0812">Transmembrane</keyword>
<organism evidence="3 4">
    <name type="scientific">Trypanosoma conorhini</name>
    <dbReference type="NCBI Taxonomy" id="83891"/>
    <lineage>
        <taxon>Eukaryota</taxon>
        <taxon>Discoba</taxon>
        <taxon>Euglenozoa</taxon>
        <taxon>Kinetoplastea</taxon>
        <taxon>Metakinetoplastina</taxon>
        <taxon>Trypanosomatida</taxon>
        <taxon>Trypanosomatidae</taxon>
        <taxon>Trypanosoma</taxon>
    </lineage>
</organism>
<accession>A0A422PAL9</accession>
<dbReference type="RefSeq" id="XP_029227264.1">
    <property type="nucleotide sequence ID" value="XM_029372612.1"/>
</dbReference>
<evidence type="ECO:0000256" key="1">
    <source>
        <dbReference type="SAM" id="Phobius"/>
    </source>
</evidence>
<dbReference type="OrthoDB" id="248004at2759"/>
<gene>
    <name evidence="3" type="ORF">Tco025E_05719</name>
</gene>
<dbReference type="Proteomes" id="UP000284403">
    <property type="component" value="Unassembled WGS sequence"/>
</dbReference>
<dbReference type="AlphaFoldDB" id="A0A422PAL9"/>
<feature type="chain" id="PRO_5019110430" evidence="2">
    <location>
        <begin position="23"/>
        <end position="185"/>
    </location>
</feature>
<keyword evidence="1" id="KW-0472">Membrane</keyword>
<feature type="transmembrane region" description="Helical" evidence="1">
    <location>
        <begin position="46"/>
        <end position="65"/>
    </location>
</feature>
<keyword evidence="2" id="KW-0732">Signal</keyword>
<keyword evidence="1" id="KW-1133">Transmembrane helix</keyword>
<name>A0A422PAL9_9TRYP</name>
<evidence type="ECO:0000256" key="2">
    <source>
        <dbReference type="SAM" id="SignalP"/>
    </source>
</evidence>
<keyword evidence="4" id="KW-1185">Reference proteome</keyword>
<sequence>MWCAALEFVLWLVVSVKPIVMGAQLCRSAREGRLVDTALVTNLTLAMVLLWLLEVLDALVLAYIFSMRALYVCSRIILSLYLLHPRFRGATRVYRRFLAVPVARYAPLVDDLVAQHLLELERSGGFCYLSTAWRSLMLAARFLLDFMNQLIFPSKPALFSPQPEYSPGAVAAPAASPELTDIFSF</sequence>